<organism evidence="4 5">
    <name type="scientific">Toxocara canis</name>
    <name type="common">Canine roundworm</name>
    <dbReference type="NCBI Taxonomy" id="6265"/>
    <lineage>
        <taxon>Eukaryota</taxon>
        <taxon>Metazoa</taxon>
        <taxon>Ecdysozoa</taxon>
        <taxon>Nematoda</taxon>
        <taxon>Chromadorea</taxon>
        <taxon>Rhabditida</taxon>
        <taxon>Spirurina</taxon>
        <taxon>Ascaridomorpha</taxon>
        <taxon>Ascaridoidea</taxon>
        <taxon>Toxocaridae</taxon>
        <taxon>Toxocara</taxon>
    </lineage>
</organism>
<dbReference type="WBParaSite" id="TCNE_0001482201-mRNA-1">
    <property type="protein sequence ID" value="TCNE_0001482201-mRNA-1"/>
    <property type="gene ID" value="TCNE_0001482201"/>
</dbReference>
<dbReference type="Gene3D" id="3.20.20.105">
    <property type="entry name" value="Queuine tRNA-ribosyltransferase-like"/>
    <property type="match status" value="1"/>
</dbReference>
<dbReference type="InterPro" id="IPR050852">
    <property type="entry name" value="Queuine_tRNA-ribosyltrfase"/>
</dbReference>
<evidence type="ECO:0000313" key="3">
    <source>
        <dbReference type="EMBL" id="VDM46143.1"/>
    </source>
</evidence>
<feature type="compositionally biased region" description="Basic residues" evidence="1">
    <location>
        <begin position="386"/>
        <end position="398"/>
    </location>
</feature>
<accession>A0A183V252</accession>
<protein>
    <submittedName>
        <fullName evidence="5">CxC2 domain-containing protein</fullName>
    </submittedName>
</protein>
<dbReference type="InterPro" id="IPR036511">
    <property type="entry name" value="TGT-like_sf"/>
</dbReference>
<feature type="region of interest" description="Disordered" evidence="1">
    <location>
        <begin position="1"/>
        <end position="25"/>
    </location>
</feature>
<evidence type="ECO:0000313" key="4">
    <source>
        <dbReference type="Proteomes" id="UP000050794"/>
    </source>
</evidence>
<dbReference type="InterPro" id="IPR002616">
    <property type="entry name" value="tRNA_ribo_trans-like"/>
</dbReference>
<feature type="domain" description="tRNA-guanine(15) transglycosylase-like" evidence="2">
    <location>
        <begin position="480"/>
        <end position="597"/>
    </location>
</feature>
<feature type="compositionally biased region" description="Basic and acidic residues" evidence="1">
    <location>
        <begin position="399"/>
        <end position="413"/>
    </location>
</feature>
<evidence type="ECO:0000256" key="1">
    <source>
        <dbReference type="SAM" id="MobiDB-lite"/>
    </source>
</evidence>
<dbReference type="EMBL" id="UYWY01022470">
    <property type="protein sequence ID" value="VDM46143.1"/>
    <property type="molecule type" value="Genomic_DNA"/>
</dbReference>
<dbReference type="GO" id="GO:0006400">
    <property type="term" value="P:tRNA modification"/>
    <property type="evidence" value="ECO:0007669"/>
    <property type="project" value="InterPro"/>
</dbReference>
<name>A0A183V252_TOXCA</name>
<dbReference type="AlphaFoldDB" id="A0A183V252"/>
<feature type="region of interest" description="Disordered" evidence="1">
    <location>
        <begin position="386"/>
        <end position="469"/>
    </location>
</feature>
<gene>
    <name evidence="3" type="ORF">TCNE_LOCUS14822</name>
</gene>
<dbReference type="SUPFAM" id="SSF51713">
    <property type="entry name" value="tRNA-guanine transglycosylase"/>
    <property type="match status" value="2"/>
</dbReference>
<evidence type="ECO:0000259" key="2">
    <source>
        <dbReference type="Pfam" id="PF01702"/>
    </source>
</evidence>
<reference evidence="3 4" key="2">
    <citation type="submission" date="2018-11" db="EMBL/GenBank/DDBJ databases">
        <authorList>
            <consortium name="Pathogen Informatics"/>
        </authorList>
    </citation>
    <scope>NUCLEOTIDE SEQUENCE [LARGE SCALE GENOMIC DNA]</scope>
</reference>
<evidence type="ECO:0000313" key="5">
    <source>
        <dbReference type="WBParaSite" id="TCNE_0001482201-mRNA-1"/>
    </source>
</evidence>
<feature type="compositionally biased region" description="Polar residues" evidence="1">
    <location>
        <begin position="414"/>
        <end position="423"/>
    </location>
</feature>
<keyword evidence="4" id="KW-1185">Reference proteome</keyword>
<dbReference type="PANTHER" id="PTHR46064">
    <property type="entry name" value="QUEUINE TRNA-RIBOSYLTRANSFERASE ACCESSORY SUBUNIT 2"/>
    <property type="match status" value="1"/>
</dbReference>
<sequence>MGPGPNDADIPVDAGGDRCGNSDDEYERDGWRIGFAVEMNGVGVANYGNASSEDESSAESDAVSELGADSRYIGYEAIPNGPDSAVHESECWTTFNIPPSIQRQFEQAFSDSSNVHMKDSDFAIEHHPQPIDLDEGAKMVKFVVESCTAIGRLGRISSWGDVQIEHRTPSCMVYTRAGHIPHLTWDVATNWLHLIQQPIFQLTLPSLVHVYHWPIHCSEFLAYFSFESLSVIEKFGKGVAAFCAMPKSAATHLSVLDPLAQIESGFNDSRSVSIWTKAGRRGIDVKTLRRILSSCRPCTIETLLDYDTPRDCANKRLTKSITRTIHFFKEAFEFGPPLEVPTLVSLGGGFSAFHRERCAVELGQSQHAAAFAIDLMQFAKRPSKIHTRAARKAAKRKATSADRLKESQERSSPEDNGSASLRNGDQKLQDGSEGTQSEIFEQQEARKATAEARDERNVEDSIVKTEPSSSDEVARFDEIEIEQLLSLVFPRIPSTSLRYTSGAFSPSEVVVLTRIGIDLFDSSYAVMLAEQGQAFRLSDQFPADPTFSVADFNDKKFADDFSRPYEDCECYTCSHYTKGYLQHLRNTDEMLGPILLVM</sequence>
<reference evidence="5" key="1">
    <citation type="submission" date="2016-06" db="UniProtKB">
        <authorList>
            <consortium name="WormBaseParasite"/>
        </authorList>
    </citation>
    <scope>IDENTIFICATION</scope>
</reference>
<dbReference type="PANTHER" id="PTHR46064:SF1">
    <property type="entry name" value="QUEUINE TRNA-RIBOSYLTRANSFERASE ACCESSORY SUBUNIT 2"/>
    <property type="match status" value="1"/>
</dbReference>
<dbReference type="NCBIfam" id="TIGR00449">
    <property type="entry name" value="tgt_general"/>
    <property type="match status" value="1"/>
</dbReference>
<proteinExistence type="predicted"/>
<feature type="compositionally biased region" description="Basic and acidic residues" evidence="1">
    <location>
        <begin position="443"/>
        <end position="463"/>
    </location>
</feature>
<dbReference type="Proteomes" id="UP000050794">
    <property type="component" value="Unassembled WGS sequence"/>
</dbReference>
<dbReference type="Pfam" id="PF01702">
    <property type="entry name" value="TGT"/>
    <property type="match status" value="1"/>
</dbReference>